<feature type="compositionally biased region" description="Basic residues" evidence="14">
    <location>
        <begin position="1"/>
        <end position="10"/>
    </location>
</feature>
<dbReference type="InterPro" id="IPR023170">
    <property type="entry name" value="HhH_base_excis_C"/>
</dbReference>
<keyword evidence="17" id="KW-1185">Reference proteome</keyword>
<evidence type="ECO:0000256" key="4">
    <source>
        <dbReference type="ARBA" id="ARBA00012045"/>
    </source>
</evidence>
<dbReference type="GO" id="GO:0034039">
    <property type="term" value="F:8-oxo-7,8-dihydroguanine DNA N-glycosylase activity"/>
    <property type="evidence" value="ECO:0007669"/>
    <property type="project" value="TreeGrafter"/>
</dbReference>
<dbReference type="SMART" id="SM00478">
    <property type="entry name" value="ENDO3c"/>
    <property type="match status" value="1"/>
</dbReference>
<dbReference type="STRING" id="1314778.A0A5C3PBU3"/>
<reference evidence="16 17" key="1">
    <citation type="journal article" date="2019" name="Nat. Ecol. Evol.">
        <title>Megaphylogeny resolves global patterns of mushroom evolution.</title>
        <authorList>
            <person name="Varga T."/>
            <person name="Krizsan K."/>
            <person name="Foldi C."/>
            <person name="Dima B."/>
            <person name="Sanchez-Garcia M."/>
            <person name="Sanchez-Ramirez S."/>
            <person name="Szollosi G.J."/>
            <person name="Szarkandi J.G."/>
            <person name="Papp V."/>
            <person name="Albert L."/>
            <person name="Andreopoulos W."/>
            <person name="Angelini C."/>
            <person name="Antonin V."/>
            <person name="Barry K.W."/>
            <person name="Bougher N.L."/>
            <person name="Buchanan P."/>
            <person name="Buyck B."/>
            <person name="Bense V."/>
            <person name="Catcheside P."/>
            <person name="Chovatia M."/>
            <person name="Cooper J."/>
            <person name="Damon W."/>
            <person name="Desjardin D."/>
            <person name="Finy P."/>
            <person name="Geml J."/>
            <person name="Haridas S."/>
            <person name="Hughes K."/>
            <person name="Justo A."/>
            <person name="Karasinski D."/>
            <person name="Kautmanova I."/>
            <person name="Kiss B."/>
            <person name="Kocsube S."/>
            <person name="Kotiranta H."/>
            <person name="LaButti K.M."/>
            <person name="Lechner B.E."/>
            <person name="Liimatainen K."/>
            <person name="Lipzen A."/>
            <person name="Lukacs Z."/>
            <person name="Mihaltcheva S."/>
            <person name="Morgado L.N."/>
            <person name="Niskanen T."/>
            <person name="Noordeloos M.E."/>
            <person name="Ohm R.A."/>
            <person name="Ortiz-Santana B."/>
            <person name="Ovrebo C."/>
            <person name="Racz N."/>
            <person name="Riley R."/>
            <person name="Savchenko A."/>
            <person name="Shiryaev A."/>
            <person name="Soop K."/>
            <person name="Spirin V."/>
            <person name="Szebenyi C."/>
            <person name="Tomsovsky M."/>
            <person name="Tulloss R.E."/>
            <person name="Uehling J."/>
            <person name="Grigoriev I.V."/>
            <person name="Vagvolgyi C."/>
            <person name="Papp T."/>
            <person name="Martin F.M."/>
            <person name="Miettinen O."/>
            <person name="Hibbett D.S."/>
            <person name="Nagy L.G."/>
        </authorList>
    </citation>
    <scope>NUCLEOTIDE SEQUENCE [LARGE SCALE GENOMIC DNA]</scope>
    <source>
        <strain evidence="16 17">HHB13444</strain>
    </source>
</reference>
<dbReference type="GO" id="GO:0046872">
    <property type="term" value="F:metal ion binding"/>
    <property type="evidence" value="ECO:0007669"/>
    <property type="project" value="UniProtKB-KW"/>
</dbReference>
<dbReference type="FunFam" id="1.10.340.30:FF:000002">
    <property type="entry name" value="Adenine DNA glycosylase"/>
    <property type="match status" value="1"/>
</dbReference>
<dbReference type="InterPro" id="IPR003265">
    <property type="entry name" value="HhH-GPD_domain"/>
</dbReference>
<dbReference type="InterPro" id="IPR044298">
    <property type="entry name" value="MIG/MutY"/>
</dbReference>
<dbReference type="GO" id="GO:0005634">
    <property type="term" value="C:nucleus"/>
    <property type="evidence" value="ECO:0007669"/>
    <property type="project" value="TreeGrafter"/>
</dbReference>
<dbReference type="AlphaFoldDB" id="A0A5C3PBU3"/>
<dbReference type="SMART" id="SM00525">
    <property type="entry name" value="FES"/>
    <property type="match status" value="1"/>
</dbReference>
<keyword evidence="7" id="KW-0479">Metal-binding</keyword>
<dbReference type="Gene3D" id="1.10.1670.10">
    <property type="entry name" value="Helix-hairpin-Helix base-excision DNA repair enzymes (C-terminal)"/>
    <property type="match status" value="1"/>
</dbReference>
<keyword evidence="11" id="KW-0411">Iron-sulfur</keyword>
<name>A0A5C3PBU3_9APHY</name>
<dbReference type="Proteomes" id="UP000308197">
    <property type="component" value="Unassembled WGS sequence"/>
</dbReference>
<dbReference type="FunCoup" id="A0A5C3PBU3">
    <property type="interactions" value="277"/>
</dbReference>
<feature type="compositionally biased region" description="Low complexity" evidence="14">
    <location>
        <begin position="436"/>
        <end position="453"/>
    </location>
</feature>
<dbReference type="Gene3D" id="1.10.340.30">
    <property type="entry name" value="Hypothetical protein, domain 2"/>
    <property type="match status" value="1"/>
</dbReference>
<evidence type="ECO:0000256" key="11">
    <source>
        <dbReference type="ARBA" id="ARBA00023014"/>
    </source>
</evidence>
<evidence type="ECO:0000313" key="17">
    <source>
        <dbReference type="Proteomes" id="UP000308197"/>
    </source>
</evidence>
<accession>A0A5C3PBU3</accession>
<comment type="cofactor">
    <cofactor evidence="2">
        <name>[4Fe-4S] cluster</name>
        <dbReference type="ChEBI" id="CHEBI:49883"/>
    </cofactor>
</comment>
<dbReference type="GO" id="GO:0051539">
    <property type="term" value="F:4 iron, 4 sulfur cluster binding"/>
    <property type="evidence" value="ECO:0007669"/>
    <property type="project" value="UniProtKB-KW"/>
</dbReference>
<dbReference type="Gene3D" id="3.90.79.10">
    <property type="entry name" value="Nucleoside Triphosphate Pyrophosphohydrolase"/>
    <property type="match status" value="1"/>
</dbReference>
<keyword evidence="8" id="KW-0227">DNA damage</keyword>
<sequence length="607" mass="67106">MARTRNRKRSVSAEYGSSDEDAPSGRKRRRNDDDVDWKPQRKSNATGKGKKRRDVADAAEYMEADHPPSELAQTNAHPVSLHVIPRPEPLRDALLNWYDRVHALRGMPWRKPYNHAWDAEQKAQRAYEVWVSEIMLQQTQVATVIPYYNKWMERFPTIGDLAASDIDTVNGLWKGLGYYSRAARLLSSAKKVVEDFDGRLPDNAQDMENRIPGIGRYSAGAICSIAYNERVPVLDGNVNRLLSRVLALHAPPKSKQTLDVLWAGASAFVKDADRPGDVNQALIELGSTVCKVREPSCGACPLQQWCAAYQRQETQGKAKGTNYATSSSGNQMRDVPDIEEPCTLCEPIPVGSGVMAYPMKAEKKKAREELDIVNVIEWRKGPKGARWFLLVRRPEGGLLAGLQEFPTAQNVPVTTSPSAQITIADTLLSVLLVSPPPARSSQSAAPSDSSSQSPRRRPAKPSPETRDVSHADGLRVVKIVPAGDVLHMFSHIKKTYRVQWVLLEGGAESSDQPPALVEHPDLACVVPGAPKPKTFKGTYSRRLKDCVTSSGMFSSTSRTSSPPCQRTQWVPLDAVEEANIGTGIVKIWRQVRALWADGEKGRGGRRR</sequence>
<keyword evidence="9" id="KW-0378">Hydrolase</keyword>
<keyword evidence="12" id="KW-0234">DNA repair</keyword>
<dbReference type="EC" id="3.2.2.31" evidence="4"/>
<evidence type="ECO:0000256" key="3">
    <source>
        <dbReference type="ARBA" id="ARBA00008343"/>
    </source>
</evidence>
<evidence type="ECO:0000259" key="15">
    <source>
        <dbReference type="SMART" id="SM00478"/>
    </source>
</evidence>
<dbReference type="InterPro" id="IPR003651">
    <property type="entry name" value="Endonuclease3_FeS-loop_motif"/>
</dbReference>
<keyword evidence="13" id="KW-0326">Glycosidase</keyword>
<dbReference type="EMBL" id="ML211217">
    <property type="protein sequence ID" value="TFK86078.1"/>
    <property type="molecule type" value="Genomic_DNA"/>
</dbReference>
<evidence type="ECO:0000256" key="10">
    <source>
        <dbReference type="ARBA" id="ARBA00023004"/>
    </source>
</evidence>
<dbReference type="GO" id="GO:0000701">
    <property type="term" value="F:purine-specific mismatch base pair DNA N-glycosylase activity"/>
    <property type="evidence" value="ECO:0007669"/>
    <property type="project" value="UniProtKB-EC"/>
</dbReference>
<protein>
    <recommendedName>
        <fullName evidence="5">Adenine DNA glycosylase</fullName>
        <ecNumber evidence="4">3.2.2.31</ecNumber>
    </recommendedName>
</protein>
<dbReference type="InParanoid" id="A0A5C3PBU3"/>
<dbReference type="PROSITE" id="PS01155">
    <property type="entry name" value="ENDONUCLEASE_III_2"/>
    <property type="match status" value="1"/>
</dbReference>
<dbReference type="GO" id="GO:0035485">
    <property type="term" value="F:adenine/guanine mispair binding"/>
    <property type="evidence" value="ECO:0007669"/>
    <property type="project" value="TreeGrafter"/>
</dbReference>
<dbReference type="Pfam" id="PF00730">
    <property type="entry name" value="HhH-GPD"/>
    <property type="match status" value="1"/>
</dbReference>
<dbReference type="GO" id="GO:0006298">
    <property type="term" value="P:mismatch repair"/>
    <property type="evidence" value="ECO:0007669"/>
    <property type="project" value="TreeGrafter"/>
</dbReference>
<dbReference type="PANTHER" id="PTHR42944:SF1">
    <property type="entry name" value="ADENINE DNA GLYCOSYLASE"/>
    <property type="match status" value="1"/>
</dbReference>
<evidence type="ECO:0000256" key="13">
    <source>
        <dbReference type="ARBA" id="ARBA00023295"/>
    </source>
</evidence>
<feature type="compositionally biased region" description="Basic and acidic residues" evidence="14">
    <location>
        <begin position="30"/>
        <end position="39"/>
    </location>
</feature>
<keyword evidence="10" id="KW-0408">Iron</keyword>
<evidence type="ECO:0000256" key="12">
    <source>
        <dbReference type="ARBA" id="ARBA00023204"/>
    </source>
</evidence>
<dbReference type="SUPFAM" id="SSF48150">
    <property type="entry name" value="DNA-glycosylase"/>
    <property type="match status" value="1"/>
</dbReference>
<evidence type="ECO:0000256" key="6">
    <source>
        <dbReference type="ARBA" id="ARBA00022485"/>
    </source>
</evidence>
<feature type="domain" description="HhH-GPD" evidence="15">
    <location>
        <begin position="135"/>
        <end position="288"/>
    </location>
</feature>
<evidence type="ECO:0000256" key="9">
    <source>
        <dbReference type="ARBA" id="ARBA00022801"/>
    </source>
</evidence>
<evidence type="ECO:0000256" key="5">
    <source>
        <dbReference type="ARBA" id="ARBA00022023"/>
    </source>
</evidence>
<feature type="region of interest" description="Disordered" evidence="14">
    <location>
        <begin position="436"/>
        <end position="470"/>
    </location>
</feature>
<evidence type="ECO:0000256" key="1">
    <source>
        <dbReference type="ARBA" id="ARBA00000843"/>
    </source>
</evidence>
<dbReference type="CDD" id="cd00056">
    <property type="entry name" value="ENDO3c"/>
    <property type="match status" value="1"/>
</dbReference>
<evidence type="ECO:0000256" key="8">
    <source>
        <dbReference type="ARBA" id="ARBA00022763"/>
    </source>
</evidence>
<comment type="catalytic activity">
    <reaction evidence="1">
        <text>Hydrolyzes free adenine bases from 7,8-dihydro-8-oxoguanine:adenine mismatched double-stranded DNA, leaving an apurinic site.</text>
        <dbReference type="EC" id="3.2.2.31"/>
    </reaction>
</comment>
<comment type="similarity">
    <text evidence="3">Belongs to the Nth/MutY family.</text>
</comment>
<organism evidence="16 17">
    <name type="scientific">Polyporus arcularius HHB13444</name>
    <dbReference type="NCBI Taxonomy" id="1314778"/>
    <lineage>
        <taxon>Eukaryota</taxon>
        <taxon>Fungi</taxon>
        <taxon>Dikarya</taxon>
        <taxon>Basidiomycota</taxon>
        <taxon>Agaricomycotina</taxon>
        <taxon>Agaricomycetes</taxon>
        <taxon>Polyporales</taxon>
        <taxon>Polyporaceae</taxon>
        <taxon>Polyporus</taxon>
    </lineage>
</organism>
<evidence type="ECO:0000256" key="14">
    <source>
        <dbReference type="SAM" id="MobiDB-lite"/>
    </source>
</evidence>
<evidence type="ECO:0000313" key="16">
    <source>
        <dbReference type="EMBL" id="TFK86078.1"/>
    </source>
</evidence>
<evidence type="ECO:0000256" key="2">
    <source>
        <dbReference type="ARBA" id="ARBA00001966"/>
    </source>
</evidence>
<dbReference type="PANTHER" id="PTHR42944">
    <property type="entry name" value="ADENINE DNA GLYCOSYLASE"/>
    <property type="match status" value="1"/>
</dbReference>
<feature type="region of interest" description="Disordered" evidence="14">
    <location>
        <begin position="1"/>
        <end position="55"/>
    </location>
</feature>
<dbReference type="GO" id="GO:0006285">
    <property type="term" value="P:base-excision repair, AP site formation"/>
    <property type="evidence" value="ECO:0007669"/>
    <property type="project" value="UniProtKB-ARBA"/>
</dbReference>
<gene>
    <name evidence="16" type="ORF">K466DRAFT_587544</name>
</gene>
<keyword evidence="6" id="KW-0004">4Fe-4S</keyword>
<proteinExistence type="inferred from homology"/>
<evidence type="ECO:0000256" key="7">
    <source>
        <dbReference type="ARBA" id="ARBA00022723"/>
    </source>
</evidence>
<dbReference type="GO" id="GO:0032357">
    <property type="term" value="F:oxidized purine DNA binding"/>
    <property type="evidence" value="ECO:0007669"/>
    <property type="project" value="TreeGrafter"/>
</dbReference>
<dbReference type="InterPro" id="IPR011257">
    <property type="entry name" value="DNA_glycosylase"/>
</dbReference>
<dbReference type="InterPro" id="IPR004036">
    <property type="entry name" value="Endonuclease-III-like_CS2"/>
</dbReference>